<protein>
    <submittedName>
        <fullName evidence="2">Uncharacterized protein</fullName>
    </submittedName>
</protein>
<evidence type="ECO:0000313" key="2">
    <source>
        <dbReference type="EMBL" id="OBY33101.1"/>
    </source>
</evidence>
<dbReference type="Proteomes" id="UP000092668">
    <property type="component" value="Unassembled WGS sequence"/>
</dbReference>
<organism evidence="2 3">
    <name type="scientific">Mycolicibacter kumamotonensis</name>
    <dbReference type="NCBI Taxonomy" id="354243"/>
    <lineage>
        <taxon>Bacteria</taxon>
        <taxon>Bacillati</taxon>
        <taxon>Actinomycetota</taxon>
        <taxon>Actinomycetes</taxon>
        <taxon>Mycobacteriales</taxon>
        <taxon>Mycobacteriaceae</taxon>
        <taxon>Mycolicibacter</taxon>
    </lineage>
</organism>
<dbReference type="EMBL" id="LFOE01000003">
    <property type="protein sequence ID" value="OBY33101.1"/>
    <property type="molecule type" value="Genomic_DNA"/>
</dbReference>
<gene>
    <name evidence="2" type="ORF">ACT18_04575</name>
</gene>
<feature type="region of interest" description="Disordered" evidence="1">
    <location>
        <begin position="149"/>
        <end position="168"/>
    </location>
</feature>
<keyword evidence="3" id="KW-1185">Reference proteome</keyword>
<evidence type="ECO:0000256" key="1">
    <source>
        <dbReference type="SAM" id="MobiDB-lite"/>
    </source>
</evidence>
<name>A0A1B8SK44_9MYCO</name>
<proteinExistence type="predicted"/>
<dbReference type="AlphaFoldDB" id="A0A1B8SK44"/>
<comment type="caution">
    <text evidence="2">The sequence shown here is derived from an EMBL/GenBank/DDBJ whole genome shotgun (WGS) entry which is preliminary data.</text>
</comment>
<sequence>MMPLRQGDYAPLERQAKQLAGGVERHDSQPWVPPIKVAIDYPVNKNRQTRIPDQFDWSPFMPKRKAAAYLDPKPWPAPPIPKPEGHRMPEGFAVQVVNQMSFDDKPWLDSAPIDVQAKAGYTNFANDLAAKGNPKPGEFWAEDDRKHRIAKRPKAADASQPPPKRLTDSLASLRGRLCRNCLGRIPADTHGKVRYCSDRCRDRGKYIRRRGEAGTVSPGVELSSYAVGGKRFGIDTDDMGFPRLLASCV</sequence>
<feature type="region of interest" description="Disordered" evidence="1">
    <location>
        <begin position="1"/>
        <end position="27"/>
    </location>
</feature>
<accession>A0A1B8SK44</accession>
<evidence type="ECO:0000313" key="3">
    <source>
        <dbReference type="Proteomes" id="UP000092668"/>
    </source>
</evidence>
<reference evidence="2 3" key="1">
    <citation type="submission" date="2015-06" db="EMBL/GenBank/DDBJ databases">
        <title>Genome sequence of Mycobacterium kumamotonense strain Roo.</title>
        <authorList>
            <person name="Greninger A.L."/>
            <person name="Cunningham G."/>
            <person name="Miller S."/>
        </authorList>
    </citation>
    <scope>NUCLEOTIDE SEQUENCE [LARGE SCALE GENOMIC DNA]</scope>
    <source>
        <strain evidence="2 3">Roo</strain>
    </source>
</reference>